<keyword evidence="2" id="KW-0479">Metal-binding</keyword>
<dbReference type="PROSITE" id="PS01031">
    <property type="entry name" value="SHSP"/>
    <property type="match status" value="1"/>
</dbReference>
<accession>R4TVA0</accession>
<evidence type="ECO:0000256" key="3">
    <source>
        <dbReference type="PROSITE-ProRule" id="PRU00285"/>
    </source>
</evidence>
<dbReference type="GO" id="GO:0005737">
    <property type="term" value="C:cytoplasm"/>
    <property type="evidence" value="ECO:0007669"/>
    <property type="project" value="TreeGrafter"/>
</dbReference>
<dbReference type="InterPro" id="IPR002068">
    <property type="entry name" value="A-crystallin/Hsp20_dom"/>
</dbReference>
<dbReference type="GO" id="GO:0042026">
    <property type="term" value="P:protein refolding"/>
    <property type="evidence" value="ECO:0007669"/>
    <property type="project" value="TreeGrafter"/>
</dbReference>
<proteinExistence type="inferred from homology"/>
<dbReference type="GO" id="GO:0051082">
    <property type="term" value="F:unfolded protein binding"/>
    <property type="evidence" value="ECO:0007669"/>
    <property type="project" value="TreeGrafter"/>
</dbReference>
<keyword evidence="6" id="KW-0346">Stress response</keyword>
<organism evidence="6">
    <name type="scientific">Sinonovacula constricta</name>
    <name type="common">Razor clam</name>
    <dbReference type="NCBI Taxonomy" id="98310"/>
    <lineage>
        <taxon>Eukaryota</taxon>
        <taxon>Metazoa</taxon>
        <taxon>Spiralia</taxon>
        <taxon>Lophotrochozoa</taxon>
        <taxon>Mollusca</taxon>
        <taxon>Bivalvia</taxon>
        <taxon>Autobranchia</taxon>
        <taxon>Heteroconchia</taxon>
        <taxon>Euheterodonta</taxon>
        <taxon>Imparidentia</taxon>
        <taxon>Neoheterodontei</taxon>
        <taxon>Cardiida</taxon>
        <taxon>Tellinoidea</taxon>
        <taxon>Solecurtidae</taxon>
        <taxon>Sinonovacula</taxon>
    </lineage>
</organism>
<dbReference type="SUPFAM" id="SSF49764">
    <property type="entry name" value="HSP20-like chaperones"/>
    <property type="match status" value="1"/>
</dbReference>
<dbReference type="InterPro" id="IPR008978">
    <property type="entry name" value="HSP20-like_chaperone"/>
</dbReference>
<dbReference type="CDD" id="cd06526">
    <property type="entry name" value="metazoan_ACD"/>
    <property type="match status" value="1"/>
</dbReference>
<dbReference type="GO" id="GO:0046872">
    <property type="term" value="F:metal ion binding"/>
    <property type="evidence" value="ECO:0007669"/>
    <property type="project" value="UniProtKB-KW"/>
</dbReference>
<dbReference type="AlphaFoldDB" id="R4TVA0"/>
<protein>
    <submittedName>
        <fullName evidence="6">Heat shock protein 22</fullName>
    </submittedName>
</protein>
<evidence type="ECO:0000313" key="6">
    <source>
        <dbReference type="EMBL" id="AGM14597.1"/>
    </source>
</evidence>
<feature type="binding site" evidence="2">
    <location>
        <position position="112"/>
    </location>
    <ligand>
        <name>Zn(2+)</name>
        <dbReference type="ChEBI" id="CHEBI:29105"/>
        <label>1</label>
    </ligand>
</feature>
<dbReference type="Gene3D" id="2.60.40.790">
    <property type="match status" value="1"/>
</dbReference>
<feature type="binding site" evidence="2">
    <location>
        <position position="114"/>
    </location>
    <ligand>
        <name>Zn(2+)</name>
        <dbReference type="ChEBI" id="CHEBI:29105"/>
        <label>1</label>
    </ligand>
</feature>
<feature type="domain" description="SHSP" evidence="5">
    <location>
        <begin position="64"/>
        <end position="171"/>
    </location>
</feature>
<sequence>MSWSIVPLAFRDFGFFDRQRDLFSTWMKEFDDDFKSMDFDTSFKKFDEELEQIRRSMFKLDSGSSMLKVDRPFVTDPTGHKKLALRFDCSKFKPEEVSIKTMDKRLVVHAKHEEKSPGRSVYREFTREYTLPQSVDPLRLTSTLSKDGVLQIEAPAPDSVEAPREHLIPIEKL</sequence>
<evidence type="ECO:0000259" key="5">
    <source>
        <dbReference type="PROSITE" id="PS01031"/>
    </source>
</evidence>
<dbReference type="GO" id="GO:0009408">
    <property type="term" value="P:response to heat"/>
    <property type="evidence" value="ECO:0007669"/>
    <property type="project" value="TreeGrafter"/>
</dbReference>
<dbReference type="PIRSF" id="PIRSF036514">
    <property type="entry name" value="Sm_HSP_B1"/>
    <property type="match status" value="1"/>
</dbReference>
<dbReference type="EMBL" id="KC352447">
    <property type="protein sequence ID" value="AGM14597.1"/>
    <property type="molecule type" value="Genomic_DNA"/>
</dbReference>
<dbReference type="PRINTS" id="PR00299">
    <property type="entry name" value="ACRYSTALLIN"/>
</dbReference>
<dbReference type="InterPro" id="IPR055269">
    <property type="entry name" value="Alpha-crystallin/HSP_16"/>
</dbReference>
<dbReference type="PANTHER" id="PTHR45640">
    <property type="entry name" value="HEAT SHOCK PROTEIN HSP-12.2-RELATED"/>
    <property type="match status" value="1"/>
</dbReference>
<evidence type="ECO:0000256" key="1">
    <source>
        <dbReference type="PIRNR" id="PIRNR036514"/>
    </source>
</evidence>
<keyword evidence="2" id="KW-0862">Zinc</keyword>
<evidence type="ECO:0000256" key="2">
    <source>
        <dbReference type="PIRSR" id="PIRSR036514-1"/>
    </source>
</evidence>
<dbReference type="PANTHER" id="PTHR45640:SF26">
    <property type="entry name" value="RE23625P"/>
    <property type="match status" value="1"/>
</dbReference>
<dbReference type="InterPro" id="IPR001436">
    <property type="entry name" value="Alpha-crystallin/sHSP_animal"/>
</dbReference>
<evidence type="ECO:0000256" key="4">
    <source>
        <dbReference type="RuleBase" id="RU003616"/>
    </source>
</evidence>
<reference evidence="6" key="1">
    <citation type="journal article" date="2013" name="Fish Shellfish Immunol.">
        <title>A small heat shock protein (sHSP) from Sinonovacula constricta against heavy metals stresses.</title>
        <authorList>
            <person name="Zhang A."/>
            <person name="Lu Y."/>
            <person name="Li C."/>
            <person name="Zhang P."/>
            <person name="Su X."/>
            <person name="Li Y."/>
            <person name="Wang C."/>
            <person name="Li T."/>
        </authorList>
    </citation>
    <scope>NUCLEOTIDE SEQUENCE</scope>
</reference>
<comment type="similarity">
    <text evidence="1 3 4">Belongs to the small heat shock protein (HSP20) family.</text>
</comment>
<dbReference type="GO" id="GO:0005634">
    <property type="term" value="C:nucleus"/>
    <property type="evidence" value="ECO:0007669"/>
    <property type="project" value="TreeGrafter"/>
</dbReference>
<dbReference type="Pfam" id="PF00011">
    <property type="entry name" value="HSP20"/>
    <property type="match status" value="1"/>
</dbReference>
<name>R4TVA0_SINCO</name>